<feature type="domain" description="TonB-dependent receptor-like beta-barrel" evidence="12">
    <location>
        <begin position="279"/>
        <end position="675"/>
    </location>
</feature>
<keyword evidence="3 8" id="KW-1134">Transmembrane beta strand</keyword>
<dbReference type="Pfam" id="PF00593">
    <property type="entry name" value="TonB_dep_Rec_b-barrel"/>
    <property type="match status" value="1"/>
</dbReference>
<proteinExistence type="inferred from homology"/>
<dbReference type="RefSeq" id="WP_166324302.1">
    <property type="nucleotide sequence ID" value="NZ_CP049916.1"/>
</dbReference>
<evidence type="ECO:0000256" key="2">
    <source>
        <dbReference type="ARBA" id="ARBA00022448"/>
    </source>
</evidence>
<dbReference type="GO" id="GO:0009279">
    <property type="term" value="C:cell outer membrane"/>
    <property type="evidence" value="ECO:0007669"/>
    <property type="project" value="UniProtKB-SubCell"/>
</dbReference>
<evidence type="ECO:0000256" key="1">
    <source>
        <dbReference type="ARBA" id="ARBA00004571"/>
    </source>
</evidence>
<dbReference type="Proteomes" id="UP000501939">
    <property type="component" value="Chromosome"/>
</dbReference>
<evidence type="ECO:0000256" key="11">
    <source>
        <dbReference type="SAM" id="SignalP"/>
    </source>
</evidence>
<dbReference type="EMBL" id="CP049916">
    <property type="protein sequence ID" value="QIO08993.1"/>
    <property type="molecule type" value="Genomic_DNA"/>
</dbReference>
<dbReference type="Gene3D" id="2.40.170.20">
    <property type="entry name" value="TonB-dependent receptor, beta-barrel domain"/>
    <property type="match status" value="1"/>
</dbReference>
<evidence type="ECO:0000256" key="6">
    <source>
        <dbReference type="ARBA" id="ARBA00023136"/>
    </source>
</evidence>
<comment type="subcellular location">
    <subcellularLocation>
        <location evidence="1 8">Cell outer membrane</location>
        <topology evidence="1 8">Multi-pass membrane protein</topology>
    </subcellularLocation>
</comment>
<evidence type="ECO:0000256" key="3">
    <source>
        <dbReference type="ARBA" id="ARBA00022452"/>
    </source>
</evidence>
<reference evidence="14 15" key="1">
    <citation type="submission" date="2020-03" db="EMBL/GenBank/DDBJ databases">
        <authorList>
            <person name="Zhu W."/>
        </authorList>
    </citation>
    <scope>NUCLEOTIDE SEQUENCE [LARGE SCALE GENOMIC DNA]</scope>
    <source>
        <strain evidence="14 15">185</strain>
    </source>
</reference>
<evidence type="ECO:0000313" key="15">
    <source>
        <dbReference type="Proteomes" id="UP000501939"/>
    </source>
</evidence>
<dbReference type="KEGG" id="alj:G8D99_08210"/>
<dbReference type="GO" id="GO:0044718">
    <property type="term" value="P:siderophore transmembrane transport"/>
    <property type="evidence" value="ECO:0007669"/>
    <property type="project" value="TreeGrafter"/>
</dbReference>
<evidence type="ECO:0000256" key="10">
    <source>
        <dbReference type="SAM" id="MobiDB-lite"/>
    </source>
</evidence>
<dbReference type="InterPro" id="IPR012910">
    <property type="entry name" value="Plug_dom"/>
</dbReference>
<keyword evidence="4 8" id="KW-0812">Transmembrane</keyword>
<keyword evidence="6 8" id="KW-0472">Membrane</keyword>
<dbReference type="AlphaFoldDB" id="A0A6G8S4U5"/>
<feature type="compositionally biased region" description="Polar residues" evidence="10">
    <location>
        <begin position="289"/>
        <end position="301"/>
    </location>
</feature>
<accession>A0A6G8S4U5</accession>
<name>A0A6G8S4U5_9GAMM</name>
<dbReference type="InterPro" id="IPR036942">
    <property type="entry name" value="Beta-barrel_TonB_sf"/>
</dbReference>
<dbReference type="GO" id="GO:0015344">
    <property type="term" value="F:siderophore uptake transmembrane transporter activity"/>
    <property type="evidence" value="ECO:0007669"/>
    <property type="project" value="TreeGrafter"/>
</dbReference>
<keyword evidence="14" id="KW-0675">Receptor</keyword>
<dbReference type="PANTHER" id="PTHR30069">
    <property type="entry name" value="TONB-DEPENDENT OUTER MEMBRANE RECEPTOR"/>
    <property type="match status" value="1"/>
</dbReference>
<evidence type="ECO:0000259" key="12">
    <source>
        <dbReference type="Pfam" id="PF00593"/>
    </source>
</evidence>
<dbReference type="InterPro" id="IPR039426">
    <property type="entry name" value="TonB-dep_rcpt-like"/>
</dbReference>
<gene>
    <name evidence="14" type="ORF">G8D99_08210</name>
</gene>
<keyword evidence="7 8" id="KW-0998">Cell outer membrane</keyword>
<evidence type="ECO:0000256" key="9">
    <source>
        <dbReference type="RuleBase" id="RU003357"/>
    </source>
</evidence>
<sequence>MRPFILKVATPPTVLFSSLWLILSSSVHAVELNNIQLNTESQTESTVTTLPVIQLSQSATDQKNKTLAKQQLQQVNGATNFIDAELLRQRKLNSNEDVLGYQPGVYAKSAGNEGVKLSIRGSGINRGSGAHGSGTYVLLDGIPFTSPSGTPYELLDAAWVDHAEVYRGANGNRVGALTLGGAINFATPTGQDAAKLAIHHERGSFGYQRSHISSGQHIGDLDYFVSLSHADSDGFQQHSSSSAKGIAANVGYQITPDILNRSYLRYRETEHQTPGRITKAQLSDDPKQANPNNVLYNSNRPQPGSVWLANKTQINLHEQGTLDFGLAYHHFPMDLQEGIYSTQVDYDDITAFMNYQKQATWLGHEHRFKIGLRSTTDIPSDQQIIERYRVNQNNIQAGTETRHFEHTGSDNVLSFNHEFELNPEFWLVSGINLAYMQRQSQVTWPVQSQKVELSEWNWAPSLGLRYQMTPQTQWFANISRSVEAPHPWSMIWSSDQKFNEGNNAGHEASIGRQREPIHIDTQSAHTLELGGRGQSWLGDWDIAYYYSQVQNELLAVELQPVPNQVIAESNASDTIHQGLEIGLNSSLWRHDHYGEVSLKQSYTLSDFHYKHDPIFNKNELAGIPKHFYQAQLQFQHPQGFYAALNTEYASKIAIDYANTHYADHYQIWGATFGYQQAQQPYSAWLDFRNIANKKYASTVTPGFNDQGRDAARLTPGDGFGVYAGVTYKVL</sequence>
<dbReference type="InterPro" id="IPR000531">
    <property type="entry name" value="Beta-barrel_TonB"/>
</dbReference>
<dbReference type="PANTHER" id="PTHR30069:SF28">
    <property type="entry name" value="TONB-DEPENDENT RECEPTOR YNCD-RELATED"/>
    <property type="match status" value="1"/>
</dbReference>
<evidence type="ECO:0000256" key="4">
    <source>
        <dbReference type="ARBA" id="ARBA00022692"/>
    </source>
</evidence>
<dbReference type="Gene3D" id="2.170.130.10">
    <property type="entry name" value="TonB-dependent receptor, plug domain"/>
    <property type="match status" value="1"/>
</dbReference>
<feature type="region of interest" description="Disordered" evidence="10">
    <location>
        <begin position="269"/>
        <end position="301"/>
    </location>
</feature>
<evidence type="ECO:0000256" key="5">
    <source>
        <dbReference type="ARBA" id="ARBA00023077"/>
    </source>
</evidence>
<keyword evidence="15" id="KW-1185">Reference proteome</keyword>
<comment type="similarity">
    <text evidence="8 9">Belongs to the TonB-dependent receptor family.</text>
</comment>
<keyword evidence="5 9" id="KW-0798">TonB box</keyword>
<organism evidence="14 15">
    <name type="scientific">Acinetobacter lanii</name>
    <dbReference type="NCBI Taxonomy" id="2715163"/>
    <lineage>
        <taxon>Bacteria</taxon>
        <taxon>Pseudomonadati</taxon>
        <taxon>Pseudomonadota</taxon>
        <taxon>Gammaproteobacteria</taxon>
        <taxon>Moraxellales</taxon>
        <taxon>Moraxellaceae</taxon>
        <taxon>Acinetobacter</taxon>
    </lineage>
</organism>
<dbReference type="Pfam" id="PF07715">
    <property type="entry name" value="Plug"/>
    <property type="match status" value="1"/>
</dbReference>
<dbReference type="PROSITE" id="PS52016">
    <property type="entry name" value="TONB_DEPENDENT_REC_3"/>
    <property type="match status" value="1"/>
</dbReference>
<keyword evidence="11" id="KW-0732">Signal</keyword>
<evidence type="ECO:0000259" key="13">
    <source>
        <dbReference type="Pfam" id="PF07715"/>
    </source>
</evidence>
<dbReference type="InterPro" id="IPR037066">
    <property type="entry name" value="Plug_dom_sf"/>
</dbReference>
<evidence type="ECO:0000256" key="8">
    <source>
        <dbReference type="PROSITE-ProRule" id="PRU01360"/>
    </source>
</evidence>
<feature type="domain" description="TonB-dependent receptor plug" evidence="13">
    <location>
        <begin position="72"/>
        <end position="182"/>
    </location>
</feature>
<evidence type="ECO:0000313" key="14">
    <source>
        <dbReference type="EMBL" id="QIO08993.1"/>
    </source>
</evidence>
<feature type="chain" id="PRO_5026200331" evidence="11">
    <location>
        <begin position="30"/>
        <end position="730"/>
    </location>
</feature>
<keyword evidence="2 8" id="KW-0813">Transport</keyword>
<feature type="signal peptide" evidence="11">
    <location>
        <begin position="1"/>
        <end position="29"/>
    </location>
</feature>
<evidence type="ECO:0000256" key="7">
    <source>
        <dbReference type="ARBA" id="ARBA00023237"/>
    </source>
</evidence>
<protein>
    <submittedName>
        <fullName evidence="14">TonB-dependent receptor</fullName>
    </submittedName>
</protein>
<dbReference type="SUPFAM" id="SSF56935">
    <property type="entry name" value="Porins"/>
    <property type="match status" value="1"/>
</dbReference>